<keyword evidence="9" id="KW-1185">Reference proteome</keyword>
<evidence type="ECO:0000256" key="1">
    <source>
        <dbReference type="ARBA" id="ARBA00022448"/>
    </source>
</evidence>
<dbReference type="Pfam" id="PF00034">
    <property type="entry name" value="Cytochrom_C"/>
    <property type="match status" value="1"/>
</dbReference>
<dbReference type="InterPro" id="IPR036909">
    <property type="entry name" value="Cyt_c-like_dom_sf"/>
</dbReference>
<comment type="caution">
    <text evidence="8">The sequence shown here is derived from an EMBL/GenBank/DDBJ whole genome shotgun (WGS) entry which is preliminary data.</text>
</comment>
<accession>I4W3Q8</accession>
<keyword evidence="2 6" id="KW-0349">Heme</keyword>
<dbReference type="eggNOG" id="COG2010">
    <property type="taxonomic scope" value="Bacteria"/>
</dbReference>
<dbReference type="EMBL" id="AJXT01000008">
    <property type="protein sequence ID" value="EIL94099.1"/>
    <property type="molecule type" value="Genomic_DNA"/>
</dbReference>
<evidence type="ECO:0000256" key="4">
    <source>
        <dbReference type="ARBA" id="ARBA00022982"/>
    </source>
</evidence>
<keyword evidence="3 6" id="KW-0479">Metal-binding</keyword>
<dbReference type="PANTHER" id="PTHR37823:SF1">
    <property type="entry name" value="CYTOCHROME C-553-LIKE"/>
    <property type="match status" value="1"/>
</dbReference>
<protein>
    <submittedName>
        <fullName evidence="8">Cytochrome c, class I</fullName>
    </submittedName>
</protein>
<evidence type="ECO:0000256" key="5">
    <source>
        <dbReference type="ARBA" id="ARBA00023004"/>
    </source>
</evidence>
<keyword evidence="4" id="KW-0249">Electron transport</keyword>
<keyword evidence="1" id="KW-0813">Transport</keyword>
<evidence type="ECO:0000313" key="9">
    <source>
        <dbReference type="Proteomes" id="UP000003226"/>
    </source>
</evidence>
<reference evidence="8 9" key="1">
    <citation type="journal article" date="2012" name="J. Bacteriol.">
        <title>Genome sequences for six rhodanobacter strains, isolated from soils and the terrestrial subsurface, with variable denitrification capabilities.</title>
        <authorList>
            <person name="Kostka J.E."/>
            <person name="Green S.J."/>
            <person name="Rishishwar L."/>
            <person name="Prakash O."/>
            <person name="Katz L.S."/>
            <person name="Marino-Ramirez L."/>
            <person name="Jordan I.K."/>
            <person name="Munk C."/>
            <person name="Ivanova N."/>
            <person name="Mikhailova N."/>
            <person name="Watson D.B."/>
            <person name="Brown S.D."/>
            <person name="Palumbo A.V."/>
            <person name="Brooks S.C."/>
        </authorList>
    </citation>
    <scope>NUCLEOTIDE SEQUENCE [LARGE SCALE GENOMIC DNA]</scope>
    <source>
        <strain evidence="8 9">B39</strain>
    </source>
</reference>
<evidence type="ECO:0000256" key="2">
    <source>
        <dbReference type="ARBA" id="ARBA00022617"/>
    </source>
</evidence>
<name>I4W3Q8_9GAMM</name>
<evidence type="ECO:0000313" key="8">
    <source>
        <dbReference type="EMBL" id="EIL94099.1"/>
    </source>
</evidence>
<dbReference type="PROSITE" id="PS51007">
    <property type="entry name" value="CYTC"/>
    <property type="match status" value="1"/>
</dbReference>
<dbReference type="Gene3D" id="1.10.760.10">
    <property type="entry name" value="Cytochrome c-like domain"/>
    <property type="match status" value="1"/>
</dbReference>
<gene>
    <name evidence="8" type="ORF">UU7_05838</name>
</gene>
<dbReference type="GO" id="GO:0009055">
    <property type="term" value="F:electron transfer activity"/>
    <property type="evidence" value="ECO:0007669"/>
    <property type="project" value="InterPro"/>
</dbReference>
<organism evidence="8 9">
    <name type="scientific">Rhodanobacter spathiphylli B39</name>
    <dbReference type="NCBI Taxonomy" id="1163407"/>
    <lineage>
        <taxon>Bacteria</taxon>
        <taxon>Pseudomonadati</taxon>
        <taxon>Pseudomonadota</taxon>
        <taxon>Gammaproteobacteria</taxon>
        <taxon>Lysobacterales</taxon>
        <taxon>Rhodanobacteraceae</taxon>
        <taxon>Rhodanobacter</taxon>
    </lineage>
</organism>
<sequence>MVYDRRFLSESTMKLLITGLFALSLLLPATAAELKIDLGHGPTTWQSEALLKRGDVRTISVPEDVAFGRPMRYRALPLNDLLQGLDAGDHLQFVASDGFAAEVPAALLLNGKGSTAWLAIEDPAQPWPRLPRGKGSAGPFYVVWTRPQAAHVGPEQWPYQLAAIRKLAGVAARFPALQPDPSLPPDSQVRQGFVVFQRTCLACHTLNGQGDAKLGPDLNLPHNPTEYLRADLLRAFIRDPQSLRRWPQAKMPGFDRSAVSDADLDAVLAYLRHMASRKSTP</sequence>
<evidence type="ECO:0000256" key="6">
    <source>
        <dbReference type="PROSITE-ProRule" id="PRU00433"/>
    </source>
</evidence>
<dbReference type="GO" id="GO:0046872">
    <property type="term" value="F:metal ion binding"/>
    <property type="evidence" value="ECO:0007669"/>
    <property type="project" value="UniProtKB-KW"/>
</dbReference>
<proteinExistence type="predicted"/>
<dbReference type="Proteomes" id="UP000003226">
    <property type="component" value="Unassembled WGS sequence"/>
</dbReference>
<keyword evidence="5 6" id="KW-0408">Iron</keyword>
<dbReference type="InterPro" id="IPR051811">
    <property type="entry name" value="Cytochrome_c550/c551-like"/>
</dbReference>
<evidence type="ECO:0000259" key="7">
    <source>
        <dbReference type="PROSITE" id="PS51007"/>
    </source>
</evidence>
<dbReference type="InterPro" id="IPR009056">
    <property type="entry name" value="Cyt_c-like_dom"/>
</dbReference>
<dbReference type="SUPFAM" id="SSF46626">
    <property type="entry name" value="Cytochrome c"/>
    <property type="match status" value="1"/>
</dbReference>
<evidence type="ECO:0000256" key="3">
    <source>
        <dbReference type="ARBA" id="ARBA00022723"/>
    </source>
</evidence>
<dbReference type="PATRIC" id="fig|1163407.3.peg.1172"/>
<dbReference type="PANTHER" id="PTHR37823">
    <property type="entry name" value="CYTOCHROME C-553-LIKE"/>
    <property type="match status" value="1"/>
</dbReference>
<dbReference type="STRING" id="1163407.UU7_05838"/>
<dbReference type="AlphaFoldDB" id="I4W3Q8"/>
<feature type="domain" description="Cytochrome c" evidence="7">
    <location>
        <begin position="187"/>
        <end position="275"/>
    </location>
</feature>
<dbReference type="GO" id="GO:0020037">
    <property type="term" value="F:heme binding"/>
    <property type="evidence" value="ECO:0007669"/>
    <property type="project" value="InterPro"/>
</dbReference>